<name>A0A2R6B7S9_9ARCH</name>
<dbReference type="AlphaFoldDB" id="A0A2R6B7S9"/>
<protein>
    <recommendedName>
        <fullName evidence="3">Glycolipid-binding domain-containing protein</fullName>
    </recommendedName>
</protein>
<comment type="caution">
    <text evidence="1">The sequence shown here is derived from an EMBL/GenBank/DDBJ whole genome shotgun (WGS) entry which is preliminary data.</text>
</comment>
<dbReference type="InterPro" id="IPR009467">
    <property type="entry name" value="Glycolipid-bd_prot_put"/>
</dbReference>
<evidence type="ECO:0000313" key="2">
    <source>
        <dbReference type="Proteomes" id="UP000241284"/>
    </source>
</evidence>
<sequence length="168" mass="19522">MEHLILARIKSGWNLKGTIISKIGKRAYTFKYVIYADRLFKTRRVRVSEVTSRSVRNLSIDFIGPAVFVNGKIRADFASCSDVDFEISPATNTLPIKRLRLGLGQRAEVRVAWVRFPSFEVKVLEQSYERIDTKRYVYRSQSGFQADISVDSFGLITRYDEIWRRVYP</sequence>
<accession>A0A2R6B7S9</accession>
<evidence type="ECO:0000313" key="1">
    <source>
        <dbReference type="EMBL" id="PSN94676.1"/>
    </source>
</evidence>
<organism evidence="1 2">
    <name type="scientific">Candidatus Marsarchaeota G2 archaeon ECH_B_2</name>
    <dbReference type="NCBI Taxonomy" id="1978160"/>
    <lineage>
        <taxon>Archaea</taxon>
        <taxon>Candidatus Marsarchaeota</taxon>
        <taxon>Candidatus Marsarchaeota group 2</taxon>
    </lineage>
</organism>
<dbReference type="Proteomes" id="UP000241284">
    <property type="component" value="Unassembled WGS sequence"/>
</dbReference>
<dbReference type="Pfam" id="PF06475">
    <property type="entry name" value="Glycolipid_bind"/>
    <property type="match status" value="1"/>
</dbReference>
<proteinExistence type="predicted"/>
<dbReference type="EMBL" id="NEXH01000020">
    <property type="protein sequence ID" value="PSN94676.1"/>
    <property type="molecule type" value="Genomic_DNA"/>
</dbReference>
<evidence type="ECO:0008006" key="3">
    <source>
        <dbReference type="Google" id="ProtNLM"/>
    </source>
</evidence>
<reference evidence="1 2" key="1">
    <citation type="submission" date="2017-04" db="EMBL/GenBank/DDBJ databases">
        <title>Novel microbial lineages endemic to geothermal iron-oxide mats fill important gaps in the evolutionary history of Archaea.</title>
        <authorList>
            <person name="Jay Z.J."/>
            <person name="Beam J.P."/>
            <person name="Dlakic M."/>
            <person name="Rusch D.B."/>
            <person name="Kozubal M.A."/>
            <person name="Inskeep W.P."/>
        </authorList>
    </citation>
    <scope>NUCLEOTIDE SEQUENCE [LARGE SCALE GENOMIC DNA]</scope>
    <source>
        <strain evidence="1">ECH_B_2</strain>
    </source>
</reference>
<gene>
    <name evidence="1" type="ORF">B9Q06_08420</name>
</gene>
<dbReference type="SUPFAM" id="SSF159275">
    <property type="entry name" value="PA1994-like"/>
    <property type="match status" value="1"/>
</dbReference>